<dbReference type="AlphaFoldDB" id="Q0RB46"/>
<evidence type="ECO:0000313" key="1">
    <source>
        <dbReference type="EMBL" id="CAJ65342.1"/>
    </source>
</evidence>
<accession>Q0RB46</accession>
<dbReference type="Proteomes" id="UP000000657">
    <property type="component" value="Chromosome"/>
</dbReference>
<dbReference type="KEGG" id="fal:FRAAL6719"/>
<keyword evidence="2" id="KW-1185">Reference proteome</keyword>
<gene>
    <name evidence="1" type="ordered locus">FRAAL6719</name>
</gene>
<sequence>MTSNVLSGLSLVLSGLSLVPTAIPSCRTTARLSAG</sequence>
<dbReference type="EMBL" id="CT573213">
    <property type="protein sequence ID" value="CAJ65342.1"/>
    <property type="molecule type" value="Genomic_DNA"/>
</dbReference>
<evidence type="ECO:0000313" key="2">
    <source>
        <dbReference type="Proteomes" id="UP000000657"/>
    </source>
</evidence>
<reference evidence="1 2" key="1">
    <citation type="journal article" date="2007" name="Genome Res.">
        <title>Genome characteristics of facultatively symbiotic Frankia sp. strains reflect host range and host plant biogeography.</title>
        <authorList>
            <person name="Normand P."/>
            <person name="Lapierre P."/>
            <person name="Tisa L.S."/>
            <person name="Gogarten J.P."/>
            <person name="Alloisio N."/>
            <person name="Bagnarol E."/>
            <person name="Bassi C.A."/>
            <person name="Berry A.M."/>
            <person name="Bickhart D.M."/>
            <person name="Choisne N."/>
            <person name="Couloux A."/>
            <person name="Cournoyer B."/>
            <person name="Cruveiller S."/>
            <person name="Daubin V."/>
            <person name="Demange N."/>
            <person name="Francino M.P."/>
            <person name="Goltsman E."/>
            <person name="Huang Y."/>
            <person name="Kopp O.R."/>
            <person name="Labarre L."/>
            <person name="Lapidus A."/>
            <person name="Lavire C."/>
            <person name="Marechal J."/>
            <person name="Martinez M."/>
            <person name="Mastronunzio J.E."/>
            <person name="Mullin B.C."/>
            <person name="Niemann J."/>
            <person name="Pujic P."/>
            <person name="Rawnsley T."/>
            <person name="Rouy Z."/>
            <person name="Schenowitz C."/>
            <person name="Sellstedt A."/>
            <person name="Tavares F."/>
            <person name="Tomkins J.P."/>
            <person name="Vallenet D."/>
            <person name="Valverde C."/>
            <person name="Wall L.G."/>
            <person name="Wang Y."/>
            <person name="Medigue C."/>
            <person name="Benson D.R."/>
        </authorList>
    </citation>
    <scope>NUCLEOTIDE SEQUENCE [LARGE SCALE GENOMIC DNA]</scope>
    <source>
        <strain evidence="2">DSM 45986 / CECT 9034 / ACN14a</strain>
    </source>
</reference>
<organism evidence="1 2">
    <name type="scientific">Frankia alni (strain DSM 45986 / CECT 9034 / ACN14a)</name>
    <dbReference type="NCBI Taxonomy" id="326424"/>
    <lineage>
        <taxon>Bacteria</taxon>
        <taxon>Bacillati</taxon>
        <taxon>Actinomycetota</taxon>
        <taxon>Actinomycetes</taxon>
        <taxon>Frankiales</taxon>
        <taxon>Frankiaceae</taxon>
        <taxon>Frankia</taxon>
    </lineage>
</organism>
<protein>
    <submittedName>
        <fullName evidence="1">Uncharacterized protein</fullName>
    </submittedName>
</protein>
<name>Q0RB46_FRAAA</name>
<proteinExistence type="predicted"/>
<dbReference type="HOGENOM" id="CLU_3365120_0_0_11"/>